<organism evidence="3 4">
    <name type="scientific">Arenibacter echinorum</name>
    <dbReference type="NCBI Taxonomy" id="440515"/>
    <lineage>
        <taxon>Bacteria</taxon>
        <taxon>Pseudomonadati</taxon>
        <taxon>Bacteroidota</taxon>
        <taxon>Flavobacteriia</taxon>
        <taxon>Flavobacteriales</taxon>
        <taxon>Flavobacteriaceae</taxon>
        <taxon>Arenibacter</taxon>
    </lineage>
</organism>
<gene>
    <name evidence="3" type="ORF">LV92_00762</name>
</gene>
<keyword evidence="3" id="KW-0808">Transferase</keyword>
<feature type="domain" description="Glycosyltransferase subfamily 4-like N-terminal" evidence="2">
    <location>
        <begin position="20"/>
        <end position="179"/>
    </location>
</feature>
<proteinExistence type="predicted"/>
<dbReference type="AlphaFoldDB" id="A0A327RIJ3"/>
<dbReference type="OrthoDB" id="9811239at2"/>
<protein>
    <submittedName>
        <fullName evidence="3">GalNAc-alpha-(1-&gt;4)-GalNAc-alpha-(1-&gt;3)-diNAcBac-PP-undecaprenol alpha-1,4-N-acetyl-D-galactosaminyltransferase</fullName>
    </submittedName>
</protein>
<dbReference type="Gene3D" id="3.40.50.2000">
    <property type="entry name" value="Glycogen Phosphorylase B"/>
    <property type="match status" value="2"/>
</dbReference>
<name>A0A327RIJ3_9FLAO</name>
<evidence type="ECO:0000313" key="4">
    <source>
        <dbReference type="Proteomes" id="UP000249696"/>
    </source>
</evidence>
<evidence type="ECO:0000313" key="3">
    <source>
        <dbReference type="EMBL" id="RAJ16058.1"/>
    </source>
</evidence>
<accession>A0A327RIJ3</accession>
<feature type="domain" description="Glycosyl transferase family 1" evidence="1">
    <location>
        <begin position="191"/>
        <end position="345"/>
    </location>
</feature>
<keyword evidence="4" id="KW-1185">Reference proteome</keyword>
<dbReference type="CDD" id="cd03820">
    <property type="entry name" value="GT4_AmsD-like"/>
    <property type="match status" value="1"/>
</dbReference>
<dbReference type="InterPro" id="IPR001296">
    <property type="entry name" value="Glyco_trans_1"/>
</dbReference>
<dbReference type="Proteomes" id="UP000249696">
    <property type="component" value="Unassembled WGS sequence"/>
</dbReference>
<dbReference type="InterPro" id="IPR028098">
    <property type="entry name" value="Glyco_trans_4-like_N"/>
</dbReference>
<dbReference type="Pfam" id="PF00534">
    <property type="entry name" value="Glycos_transf_1"/>
    <property type="match status" value="1"/>
</dbReference>
<dbReference type="GO" id="GO:0016757">
    <property type="term" value="F:glycosyltransferase activity"/>
    <property type="evidence" value="ECO:0007669"/>
    <property type="project" value="InterPro"/>
</dbReference>
<reference evidence="3 4" key="1">
    <citation type="submission" date="2018-06" db="EMBL/GenBank/DDBJ databases">
        <title>Genomic Encyclopedia of Archaeal and Bacterial Type Strains, Phase II (KMG-II): from individual species to whole genera.</title>
        <authorList>
            <person name="Goeker M."/>
        </authorList>
    </citation>
    <scope>NUCLEOTIDE SEQUENCE [LARGE SCALE GENOMIC DNA]</scope>
    <source>
        <strain evidence="3 4">DSM 23522</strain>
    </source>
</reference>
<dbReference type="SUPFAM" id="SSF53756">
    <property type="entry name" value="UDP-Glycosyltransferase/glycogen phosphorylase"/>
    <property type="match status" value="1"/>
</dbReference>
<dbReference type="PANTHER" id="PTHR12526">
    <property type="entry name" value="GLYCOSYLTRANSFERASE"/>
    <property type="match status" value="1"/>
</dbReference>
<comment type="caution">
    <text evidence="3">The sequence shown here is derived from an EMBL/GenBank/DDBJ whole genome shotgun (WGS) entry which is preliminary data.</text>
</comment>
<sequence>MHNKKVKQKLAFVIPSLGAGGAERVVSTLANTLTTDYEVYIISFIKVVPFYQLHKDVRLLHCVDNVPPSRNIFNALKSNYILLKKINAIVKKEKIQLLIGFLTSANVLSVLAAKSNSIPCIISERNNPNKNKANKFWKLLKSFSYPKANFLVVQTREIKEYYASSVDEKKLIILPNPISNELSLKRDNEVFKENVILNVGRLTNQKAQDVLIKSFSEIEDKNWKLLIIGEGPKKKEYEQLIENLDLKNRVIIKSKIQNIDKYYNSSKIFAFTSIFEGFPNALIEAMHFGIPSISTDCPTGPSELIKDGINGFLIPMNNEEVLTEKINQLISREDLRLSFGKNGQKAVDQFKVDAVVKQWNKIIQLSI</sequence>
<evidence type="ECO:0000259" key="2">
    <source>
        <dbReference type="Pfam" id="PF13439"/>
    </source>
</evidence>
<dbReference type="PANTHER" id="PTHR12526:SF630">
    <property type="entry name" value="GLYCOSYLTRANSFERASE"/>
    <property type="match status" value="1"/>
</dbReference>
<dbReference type="Pfam" id="PF13439">
    <property type="entry name" value="Glyco_transf_4"/>
    <property type="match status" value="1"/>
</dbReference>
<dbReference type="RefSeq" id="WP_111622283.1">
    <property type="nucleotide sequence ID" value="NZ_QLLN01000001.1"/>
</dbReference>
<dbReference type="EMBL" id="QLLN01000001">
    <property type="protein sequence ID" value="RAJ16058.1"/>
    <property type="molecule type" value="Genomic_DNA"/>
</dbReference>
<evidence type="ECO:0000259" key="1">
    <source>
        <dbReference type="Pfam" id="PF00534"/>
    </source>
</evidence>